<dbReference type="AlphaFoldDB" id="A0A2C9WLC3"/>
<keyword evidence="4" id="KW-1185">Reference proteome</keyword>
<dbReference type="OrthoDB" id="76215at2759"/>
<feature type="region of interest" description="Disordered" evidence="1">
    <location>
        <begin position="1"/>
        <end position="20"/>
    </location>
</feature>
<comment type="caution">
    <text evidence="3">The sequence shown here is derived from an EMBL/GenBank/DDBJ whole genome shotgun (WGS) entry which is preliminary data.</text>
</comment>
<organism evidence="3 4">
    <name type="scientific">Manihot esculenta</name>
    <name type="common">Cassava</name>
    <name type="synonym">Jatropha manihot</name>
    <dbReference type="NCBI Taxonomy" id="3983"/>
    <lineage>
        <taxon>Eukaryota</taxon>
        <taxon>Viridiplantae</taxon>
        <taxon>Streptophyta</taxon>
        <taxon>Embryophyta</taxon>
        <taxon>Tracheophyta</taxon>
        <taxon>Spermatophyta</taxon>
        <taxon>Magnoliopsida</taxon>
        <taxon>eudicotyledons</taxon>
        <taxon>Gunneridae</taxon>
        <taxon>Pentapetalae</taxon>
        <taxon>rosids</taxon>
        <taxon>fabids</taxon>
        <taxon>Malpighiales</taxon>
        <taxon>Euphorbiaceae</taxon>
        <taxon>Crotonoideae</taxon>
        <taxon>Manihoteae</taxon>
        <taxon>Manihot</taxon>
    </lineage>
</organism>
<evidence type="ECO:0000313" key="3">
    <source>
        <dbReference type="EMBL" id="OAY60901.1"/>
    </source>
</evidence>
<feature type="compositionally biased region" description="Low complexity" evidence="1">
    <location>
        <begin position="203"/>
        <end position="215"/>
    </location>
</feature>
<feature type="region of interest" description="Disordered" evidence="1">
    <location>
        <begin position="146"/>
        <end position="167"/>
    </location>
</feature>
<dbReference type="PANTHER" id="PTHR47584:SF9">
    <property type="entry name" value="L10-INTERACTING MYB DOMAIN-CONTAINING PROTEIN-LIKE"/>
    <property type="match status" value="1"/>
</dbReference>
<name>A0A2C9WLC3_MANES</name>
<protein>
    <recommendedName>
        <fullName evidence="2">Myb/SANT-like domain-containing protein</fullName>
    </recommendedName>
</protein>
<feature type="compositionally biased region" description="Polar residues" evidence="1">
    <location>
        <begin position="8"/>
        <end position="20"/>
    </location>
</feature>
<dbReference type="InterPro" id="IPR024752">
    <property type="entry name" value="Myb/SANT-like_dom"/>
</dbReference>
<evidence type="ECO:0000259" key="2">
    <source>
        <dbReference type="Pfam" id="PF12776"/>
    </source>
</evidence>
<accession>A0A2C9WLC3</accession>
<dbReference type="OMA" id="ISSHKRG"/>
<dbReference type="STRING" id="3983.A0A2C9WLC3"/>
<proteinExistence type="predicted"/>
<evidence type="ECO:0000313" key="4">
    <source>
        <dbReference type="Proteomes" id="UP000091857"/>
    </source>
</evidence>
<dbReference type="PANTHER" id="PTHR47584">
    <property type="match status" value="1"/>
</dbReference>
<gene>
    <name evidence="3" type="ORF">MANES_01G148400v8</name>
</gene>
<dbReference type="EMBL" id="CM004387">
    <property type="protein sequence ID" value="OAY60901.1"/>
    <property type="molecule type" value="Genomic_DNA"/>
</dbReference>
<dbReference type="Gramene" id="Manes.01G148400.1.v8.1">
    <property type="protein sequence ID" value="Manes.01G148400.1.v8.1.CDS"/>
    <property type="gene ID" value="Manes.01G148400.v8.1"/>
</dbReference>
<feature type="domain" description="Myb/SANT-like" evidence="2">
    <location>
        <begin position="23"/>
        <end position="118"/>
    </location>
</feature>
<evidence type="ECO:0000256" key="1">
    <source>
        <dbReference type="SAM" id="MobiDB-lite"/>
    </source>
</evidence>
<reference evidence="4" key="1">
    <citation type="journal article" date="2016" name="Nat. Biotechnol.">
        <title>Sequencing wild and cultivated cassava and related species reveals extensive interspecific hybridization and genetic diversity.</title>
        <authorList>
            <person name="Bredeson J.V."/>
            <person name="Lyons J.B."/>
            <person name="Prochnik S.E."/>
            <person name="Wu G.A."/>
            <person name="Ha C.M."/>
            <person name="Edsinger-Gonzales E."/>
            <person name="Grimwood J."/>
            <person name="Schmutz J."/>
            <person name="Rabbi I.Y."/>
            <person name="Egesi C."/>
            <person name="Nauluvula P."/>
            <person name="Lebot V."/>
            <person name="Ndunguru J."/>
            <person name="Mkamilo G."/>
            <person name="Bart R.S."/>
            <person name="Setter T.L."/>
            <person name="Gleadow R.M."/>
            <person name="Kulakow P."/>
            <person name="Ferguson M.E."/>
            <person name="Rounsley S."/>
            <person name="Rokhsar D.S."/>
        </authorList>
    </citation>
    <scope>NUCLEOTIDE SEQUENCE [LARGE SCALE GENOMIC DNA]</scope>
    <source>
        <strain evidence="4">cv. AM560-2</strain>
    </source>
</reference>
<dbReference type="InterPro" id="IPR045026">
    <property type="entry name" value="LIMYB"/>
</dbReference>
<feature type="region of interest" description="Disordered" evidence="1">
    <location>
        <begin position="203"/>
        <end position="226"/>
    </location>
</feature>
<dbReference type="Pfam" id="PF12776">
    <property type="entry name" value="Myb_DNA-bind_3"/>
    <property type="match status" value="1"/>
</dbReference>
<dbReference type="Proteomes" id="UP000091857">
    <property type="component" value="Chromosome 1"/>
</dbReference>
<sequence length="319" mass="35546">MASRVTRSRQQITQQPEPQSRARWTNGLTKIFADLMVEQVQKGNKINNNSFSKKAWNIMSDEFYQKTGLKWDKEQLKNRYAVMRRQHAIVKSLLSRSEFGLDASTGNIIASNQAWNDYIKGHPDAEPIRGSGCPIYKQLGVIFSEPLTNGNHDQPAEQEEEVPSSVPLKETLNAVQQEESPSESEDEDDVADNQEMVQPATHVATTTMHSTSTTTGAENITAGNRKRGRKGIDDAIAGAILHMAAASRLRTAAIKRISERYSVADCVKELDAMQGVEEGVYFAALDLFDNPNAREIFLSLKGEKRMIWLLCKCNASQVS</sequence>